<evidence type="ECO:0000259" key="2">
    <source>
        <dbReference type="Pfam" id="PF03644"/>
    </source>
</evidence>
<dbReference type="Pfam" id="PF03644">
    <property type="entry name" value="Glyco_hydro_85"/>
    <property type="match status" value="1"/>
</dbReference>
<dbReference type="AlphaFoldDB" id="A0A2N6Q6R5"/>
<dbReference type="EMBL" id="PNGI01000006">
    <property type="protein sequence ID" value="PMC10673.1"/>
    <property type="molecule type" value="Genomic_DNA"/>
</dbReference>
<dbReference type="GO" id="GO:0005829">
    <property type="term" value="C:cytosol"/>
    <property type="evidence" value="ECO:0007669"/>
    <property type="project" value="UniProtKB-SubCell"/>
</dbReference>
<dbReference type="Gene3D" id="2.60.120.260">
    <property type="entry name" value="Galactose-binding domain-like"/>
    <property type="match status" value="1"/>
</dbReference>
<reference evidence="3 4" key="1">
    <citation type="submission" date="2017-09" db="EMBL/GenBank/DDBJ databases">
        <title>Bacterial strain isolated from the female urinary microbiota.</title>
        <authorList>
            <person name="Thomas-White K."/>
            <person name="Kumar N."/>
            <person name="Forster S."/>
            <person name="Putonti C."/>
            <person name="Lawley T."/>
            <person name="Wolfe A.J."/>
        </authorList>
    </citation>
    <scope>NUCLEOTIDE SEQUENCE [LARGE SCALE GENOMIC DNA]</scope>
    <source>
        <strain evidence="3 4">UMB0818</strain>
    </source>
</reference>
<dbReference type="Gene3D" id="3.20.20.80">
    <property type="entry name" value="Glycosidases"/>
    <property type="match status" value="1"/>
</dbReference>
<dbReference type="Pfam" id="PF13385">
    <property type="entry name" value="Laminin_G_3"/>
    <property type="match status" value="1"/>
</dbReference>
<name>A0A2N6Q6R5_9BACT</name>
<evidence type="ECO:0000256" key="1">
    <source>
        <dbReference type="SAM" id="SignalP"/>
    </source>
</evidence>
<protein>
    <submittedName>
        <fullName evidence="3">Endo-beta-N-acetylglucosaminidase</fullName>
    </submittedName>
</protein>
<accession>A0A2N6Q6R5</accession>
<gene>
    <name evidence="3" type="ORF">CJ232_04005</name>
</gene>
<dbReference type="Gene3D" id="2.60.120.200">
    <property type="match status" value="1"/>
</dbReference>
<dbReference type="Proteomes" id="UP000235661">
    <property type="component" value="Unassembled WGS sequence"/>
</dbReference>
<evidence type="ECO:0000313" key="4">
    <source>
        <dbReference type="Proteomes" id="UP000235661"/>
    </source>
</evidence>
<dbReference type="RefSeq" id="WP_102188055.1">
    <property type="nucleotide sequence ID" value="NZ_PNGI01000006.1"/>
</dbReference>
<dbReference type="SUPFAM" id="SSF49899">
    <property type="entry name" value="Concanavalin A-like lectins/glucanases"/>
    <property type="match status" value="1"/>
</dbReference>
<sequence length="1242" mass="138277">MKKHFYLLAGLVFFSTSMSAQYLREGYINSGQNVSSEKFTSLLNGWKANKKISEDDNFYISRVKPRKRFTNTATQVKKNLTKENDKRLIMWVPWDDPHKNALPDGKFDSEVFSMWNYVSHFGDWSAPLGRIPANLLDVAHKNGVAVSGVAGIPFGSLRNEYANMLNNLSQSNVKDVAAFLRYYGIDGLGYNSEFSGGSWFMSNLQEFHKNLAAEMGKQNPVYENIWYDGTDNDGNLSFDKGLGDFNDQNFGENQAAASLFFNYNWNGGSLLENSVAYAKEINRDPLYLYAGINMQGGEPRWVGNGRWTLLEKYPVSIGLWGAHTRNMFWESRNEKGSNPETMQRSYLLRTERWFTGGTRNPANCPPVGNSLNYGVDNYDFQGMSPFMTAKSTLSWDLNDEAFITYFNLGNGRFFNWNGVRCHNSEWANVGVQDYLPTWHFWFSSKLLSGEKADVPTKGLDAEFTWKDAYVGGSCLRIFGSTNSEYLHLFKTKYGLKAGDVVTIRYKAIGGKSNVKLVLTATGSETQETAYGLRTIDELPNADEWLTKTFTVTNDLAGKELALIALKFENAENLNLYLGECSIVRGKAETPSMPKIISSKLFDYNASGLDAKLIFNMNSNKAADEPVYNSDVKTSLFKVYAQQEGGEKVLMGITTSWAAMMYAIPLTIDNAKIRLGVSAVSLDMKSESEIAWTEYQDLPEYKYSEAIQLNKPVIKPNEDFEISYVDPKHAEGTWEVLDASGKSVFKATGNAVKVENGLSKEGTYDIKLTDAKGVVHEYPGYIQITSLDKGALPKIESLTANGSKTDISVEENAAVAMAYTGRQADGILSRGLKIEEAGVGFKTNAAGFTQANFATKEWTLSFWIKFNSIPNEVQILDLRAQESAWPWNNWGTFWSQYDAKNKDLCFTLRERFNHGVPEHSTHWKVNFIPQTWTHVTFVMESNGTGIREKVYVNGKLADATKWNVGSGQSGTGMNPQYFVTTNSYMEEGDHTMMMIGKGRHQLAAIDGVVDDVKFFDKKLDDKQIATLMYDNTNAIAPTLFWDFESNADGDGWIPAKSGNVKFMTIGSKPGSKEGVQILAPKAPTFDAGCFFSAGNSFKLETKPEWATNLGLITNVTGSDKMGSAAVTYPAHGDYKVTLTLENSFGKDTKTFQVIHVSTKNGIQGTTASKTKAYVVGDEIYVECVEAGNYKFSVYSVNGNQIISKALTVANGNTVKLQLCNTGIYILKVQKDGKTIRTVKLIKQ</sequence>
<organism evidence="3 4">
    <name type="scientific">Hoylesella timonensis</name>
    <dbReference type="NCBI Taxonomy" id="386414"/>
    <lineage>
        <taxon>Bacteria</taxon>
        <taxon>Pseudomonadati</taxon>
        <taxon>Bacteroidota</taxon>
        <taxon>Bacteroidia</taxon>
        <taxon>Bacteroidales</taxon>
        <taxon>Prevotellaceae</taxon>
        <taxon>Hoylesella</taxon>
    </lineage>
</organism>
<comment type="caution">
    <text evidence="3">The sequence shown here is derived from an EMBL/GenBank/DDBJ whole genome shotgun (WGS) entry which is preliminary data.</text>
</comment>
<dbReference type="PANTHER" id="PTHR13246:SF1">
    <property type="entry name" value="CYTOSOLIC ENDO-BETA-N-ACETYLGLUCOSAMINIDASE"/>
    <property type="match status" value="1"/>
</dbReference>
<evidence type="ECO:0000313" key="3">
    <source>
        <dbReference type="EMBL" id="PMC10673.1"/>
    </source>
</evidence>
<dbReference type="InterPro" id="IPR026444">
    <property type="entry name" value="Secre_tail"/>
</dbReference>
<feature type="chain" id="PRO_5014724122" evidence="1">
    <location>
        <begin position="21"/>
        <end position="1242"/>
    </location>
</feature>
<dbReference type="InterPro" id="IPR013320">
    <property type="entry name" value="ConA-like_dom_sf"/>
</dbReference>
<dbReference type="PANTHER" id="PTHR13246">
    <property type="entry name" value="ENDO BETA N-ACETYLGLUCOSAMINIDASE"/>
    <property type="match status" value="1"/>
</dbReference>
<dbReference type="InterPro" id="IPR032979">
    <property type="entry name" value="ENGase"/>
</dbReference>
<keyword evidence="1" id="KW-0732">Signal</keyword>
<feature type="domain" description="Cytosolic endo-beta-N-acetylglucosaminidase TIM barrel" evidence="2">
    <location>
        <begin position="103"/>
        <end position="413"/>
    </location>
</feature>
<proteinExistence type="predicted"/>
<dbReference type="GO" id="GO:0005975">
    <property type="term" value="P:carbohydrate metabolic process"/>
    <property type="evidence" value="ECO:0007669"/>
    <property type="project" value="UniProtKB-ARBA"/>
</dbReference>
<dbReference type="NCBIfam" id="TIGR04183">
    <property type="entry name" value="Por_Secre_tail"/>
    <property type="match status" value="1"/>
</dbReference>
<feature type="signal peptide" evidence="1">
    <location>
        <begin position="1"/>
        <end position="20"/>
    </location>
</feature>
<dbReference type="GO" id="GO:0033925">
    <property type="term" value="F:mannosyl-glycoprotein endo-beta-N-acetylglucosaminidase activity"/>
    <property type="evidence" value="ECO:0007669"/>
    <property type="project" value="InterPro"/>
</dbReference>
<dbReference type="InterPro" id="IPR005201">
    <property type="entry name" value="TIM_ENGase"/>
</dbReference>